<feature type="domain" description="GGDEF" evidence="6">
    <location>
        <begin position="615"/>
        <end position="748"/>
    </location>
</feature>
<dbReference type="FunFam" id="3.20.20.450:FF:000001">
    <property type="entry name" value="Cyclic di-GMP phosphodiesterase yahA"/>
    <property type="match status" value="1"/>
</dbReference>
<dbReference type="Gene3D" id="3.20.20.450">
    <property type="entry name" value="EAL domain"/>
    <property type="match status" value="1"/>
</dbReference>
<dbReference type="InterPro" id="IPR043128">
    <property type="entry name" value="Rev_trsase/Diguanyl_cyclase"/>
</dbReference>
<dbReference type="CDD" id="cd00130">
    <property type="entry name" value="PAS"/>
    <property type="match status" value="1"/>
</dbReference>
<keyword evidence="7" id="KW-0378">Hydrolase</keyword>
<dbReference type="PANTHER" id="PTHR44757">
    <property type="entry name" value="DIGUANYLATE CYCLASE DGCP"/>
    <property type="match status" value="1"/>
</dbReference>
<evidence type="ECO:0000259" key="6">
    <source>
        <dbReference type="PROSITE" id="PS50887"/>
    </source>
</evidence>
<dbReference type="PROSITE" id="PS50112">
    <property type="entry name" value="PAS"/>
    <property type="match status" value="2"/>
</dbReference>
<dbReference type="OrthoDB" id="9813903at2"/>
<dbReference type="EMBL" id="SMBT01000012">
    <property type="protein sequence ID" value="TCU83390.1"/>
    <property type="molecule type" value="Genomic_DNA"/>
</dbReference>
<dbReference type="CDD" id="cd01948">
    <property type="entry name" value="EAL"/>
    <property type="match status" value="1"/>
</dbReference>
<organism evidence="7 9">
    <name type="scientific">Iodobacter fluviatilis</name>
    <dbReference type="NCBI Taxonomy" id="537"/>
    <lineage>
        <taxon>Bacteria</taxon>
        <taxon>Pseudomonadati</taxon>
        <taxon>Pseudomonadota</taxon>
        <taxon>Betaproteobacteria</taxon>
        <taxon>Neisseriales</taxon>
        <taxon>Chitinibacteraceae</taxon>
        <taxon>Iodobacter</taxon>
    </lineage>
</organism>
<dbReference type="InterPro" id="IPR035965">
    <property type="entry name" value="PAS-like_dom_sf"/>
</dbReference>
<evidence type="ECO:0000256" key="2">
    <source>
        <dbReference type="SAM" id="Phobius"/>
    </source>
</evidence>
<dbReference type="InterPro" id="IPR029787">
    <property type="entry name" value="Nucleotide_cyclase"/>
</dbReference>
<dbReference type="SUPFAM" id="SSF141868">
    <property type="entry name" value="EAL domain-like"/>
    <property type="match status" value="1"/>
</dbReference>
<dbReference type="CDD" id="cd12914">
    <property type="entry name" value="PDC1_DGC_like"/>
    <property type="match status" value="1"/>
</dbReference>
<dbReference type="SUPFAM" id="SSF55073">
    <property type="entry name" value="Nucleotide cyclase"/>
    <property type="match status" value="1"/>
</dbReference>
<dbReference type="Pfam" id="PF00990">
    <property type="entry name" value="GGDEF"/>
    <property type="match status" value="1"/>
</dbReference>
<feature type="domain" description="PAC" evidence="4">
    <location>
        <begin position="530"/>
        <end position="583"/>
    </location>
</feature>
<dbReference type="GO" id="GO:0071732">
    <property type="term" value="P:cellular response to nitric oxide"/>
    <property type="evidence" value="ECO:0007669"/>
    <property type="project" value="UniProtKB-ARBA"/>
</dbReference>
<dbReference type="EC" id="3.1.4.52" evidence="7"/>
<feature type="domain" description="PAS" evidence="3">
    <location>
        <begin position="350"/>
        <end position="389"/>
    </location>
</feature>
<evidence type="ECO:0000259" key="5">
    <source>
        <dbReference type="PROSITE" id="PS50883"/>
    </source>
</evidence>
<dbReference type="Proteomes" id="UP000255108">
    <property type="component" value="Unassembled WGS sequence"/>
</dbReference>
<dbReference type="InterPro" id="IPR052155">
    <property type="entry name" value="Biofilm_reg_signaling"/>
</dbReference>
<dbReference type="InterPro" id="IPR000014">
    <property type="entry name" value="PAS"/>
</dbReference>
<evidence type="ECO:0000259" key="3">
    <source>
        <dbReference type="PROSITE" id="PS50112"/>
    </source>
</evidence>
<dbReference type="CDD" id="cd01949">
    <property type="entry name" value="GGDEF"/>
    <property type="match status" value="1"/>
</dbReference>
<keyword evidence="2" id="KW-1133">Transmembrane helix</keyword>
<dbReference type="InterPro" id="IPR000700">
    <property type="entry name" value="PAS-assoc_C"/>
</dbReference>
<evidence type="ECO:0000313" key="7">
    <source>
        <dbReference type="EMBL" id="STR45893.1"/>
    </source>
</evidence>
<dbReference type="Pfam" id="PF22588">
    <property type="entry name" value="dCache_1_like"/>
    <property type="match status" value="1"/>
</dbReference>
<dbReference type="Pfam" id="PF00563">
    <property type="entry name" value="EAL"/>
    <property type="match status" value="1"/>
</dbReference>
<evidence type="ECO:0000259" key="4">
    <source>
        <dbReference type="PROSITE" id="PS50113"/>
    </source>
</evidence>
<dbReference type="Gene3D" id="3.30.70.270">
    <property type="match status" value="1"/>
</dbReference>
<dbReference type="SMART" id="SM00052">
    <property type="entry name" value="EAL"/>
    <property type="match status" value="1"/>
</dbReference>
<reference evidence="8 10" key="2">
    <citation type="submission" date="2019-03" db="EMBL/GenBank/DDBJ databases">
        <title>Genomic Encyclopedia of Type Strains, Phase IV (KMG-IV): sequencing the most valuable type-strain genomes for metagenomic binning, comparative biology and taxonomic classification.</title>
        <authorList>
            <person name="Goeker M."/>
        </authorList>
    </citation>
    <scope>NUCLEOTIDE SEQUENCE [LARGE SCALE GENOMIC DNA]</scope>
    <source>
        <strain evidence="8 10">DSM 3764</strain>
    </source>
</reference>
<dbReference type="FunFam" id="3.30.70.270:FF:000001">
    <property type="entry name" value="Diguanylate cyclase domain protein"/>
    <property type="match status" value="1"/>
</dbReference>
<dbReference type="InterPro" id="IPR001633">
    <property type="entry name" value="EAL_dom"/>
</dbReference>
<feature type="domain" description="PAS" evidence="3">
    <location>
        <begin position="455"/>
        <end position="526"/>
    </location>
</feature>
<dbReference type="EMBL" id="UGHR01000006">
    <property type="protein sequence ID" value="STR45893.1"/>
    <property type="molecule type" value="Genomic_DNA"/>
</dbReference>
<evidence type="ECO:0000313" key="10">
    <source>
        <dbReference type="Proteomes" id="UP000295794"/>
    </source>
</evidence>
<dbReference type="SUPFAM" id="SSF55785">
    <property type="entry name" value="PYP-like sensor domain (PAS domain)"/>
    <property type="match status" value="2"/>
</dbReference>
<sequence length="1015" mass="113696">MSHPQAASSPDAEHSFEQIRRLLIVLSSSIFIFTIAAVSWSVYRDYKDTLNGSEKEILTMARAIDEHLSRSMENSLQGLYKIQNDDIFQSCLAAKNEPCLYAFLNRQLSQYPQLSTFAAADSQGNITASTLQHPAPEHNISQSLSFSAPKMQPQARFYIAEQQADPSGNLDIIPLVRPLIDKQGQFNGVLIAGINPSYFERFYSSLSQRKGIVIRLFRDDGISLASFPHNDSDVGRDISGKQFFGDHFARKESGLFTEHSQVEQMTRIFGWRYLEQWHLGISVGIDKDEALRSWKNESLLNGGITFLMLLFGALLLVYVFRQLSRLEKTEADLYLTKVAVEHGADMAIWLDALGRIRYVNATACTRLGYSESELLAMQLRDINPTFNPDYWLQFWQKLKTHQHLRDEISLKARNGSSIPTEINSNFIVFKKLEFNCAVVRDISERRLAELAIIKSEQQLRLALEASNTGLFDMQITGDQTAITSPEYDRLLGLKPGDESFKKWQAQVHPDDKEQSLAHFQQYLKGEAPQLISEYRRKTQSGEYRWFQSRGKFVAFDSSGKPTRIIGTMTDITERKEAQERIVELANFDSVTGLANRNLLRDELRLALASAERNQQNLAVFFLDLDRFKTINDSLGHAAGDAVLAQVANRFKKLISPGDILARLGGDEFVIVLTNISHSLIAGSIAEAILASFAKPFELEAGHFSTSTSIGISIYPEDGTTADDLIRNADVAMFQAKAQGRSNFQYFTPEMNARASERLELETSMRTALLNNEFILYYQPQLSLKDGTIIGAEALIRWNHPKQGLISPTKFIPIAEESRLIIPIGNWVLHEACRQAAAWQSKGLAPINMAVNLSPHQLHQANFLEIISSALNDAALDARHLELEVTESVIMQEVKQVMSTLHGIKQLGVKLSLDDFGTGYSSLSYLKQFAFNKLKIDQSFVRDACSNNNDAAIVLAIIGLGQTLGMDVLAEGVETREQLAFLKQTQTASIQGFLFSKPVTAAAFEEMLISNKKLAL</sequence>
<dbReference type="PROSITE" id="PS50113">
    <property type="entry name" value="PAC"/>
    <property type="match status" value="1"/>
</dbReference>
<dbReference type="PROSITE" id="PS50883">
    <property type="entry name" value="EAL"/>
    <property type="match status" value="1"/>
</dbReference>
<dbReference type="PANTHER" id="PTHR44757:SF2">
    <property type="entry name" value="BIOFILM ARCHITECTURE MAINTENANCE PROTEIN MBAA"/>
    <property type="match status" value="1"/>
</dbReference>
<protein>
    <submittedName>
        <fullName evidence="7">Cyclic di-GMP phosphodiesterase Gmr</fullName>
        <ecNumber evidence="7">3.1.4.52</ecNumber>
    </submittedName>
    <submittedName>
        <fullName evidence="8">PAS domain S-box-containing protein/diguanylate cyclase (GGDEF)-like protein</fullName>
    </submittedName>
</protein>
<evidence type="ECO:0000313" key="8">
    <source>
        <dbReference type="EMBL" id="TCU83390.1"/>
    </source>
</evidence>
<feature type="transmembrane region" description="Helical" evidence="2">
    <location>
        <begin position="299"/>
        <end position="320"/>
    </location>
</feature>
<evidence type="ECO:0000313" key="9">
    <source>
        <dbReference type="Proteomes" id="UP000255108"/>
    </source>
</evidence>
<dbReference type="SMART" id="SM00267">
    <property type="entry name" value="GGDEF"/>
    <property type="match status" value="1"/>
</dbReference>
<dbReference type="InterPro" id="IPR054327">
    <property type="entry name" value="His-kinase-like_sensor"/>
</dbReference>
<reference evidence="7 9" key="1">
    <citation type="submission" date="2018-06" db="EMBL/GenBank/DDBJ databases">
        <authorList>
            <consortium name="Pathogen Informatics"/>
            <person name="Doyle S."/>
        </authorList>
    </citation>
    <scope>NUCLEOTIDE SEQUENCE [LARGE SCALE GENOMIC DNA]</scope>
    <source>
        <strain evidence="7 9">NCTC11159</strain>
    </source>
</reference>
<dbReference type="Pfam" id="PF08447">
    <property type="entry name" value="PAS_3"/>
    <property type="match status" value="1"/>
</dbReference>
<proteinExistence type="predicted"/>
<dbReference type="PROSITE" id="PS50887">
    <property type="entry name" value="GGDEF"/>
    <property type="match status" value="1"/>
</dbReference>
<dbReference type="InterPro" id="IPR013655">
    <property type="entry name" value="PAS_fold_3"/>
</dbReference>
<dbReference type="NCBIfam" id="TIGR00254">
    <property type="entry name" value="GGDEF"/>
    <property type="match status" value="1"/>
</dbReference>
<feature type="domain" description="EAL" evidence="5">
    <location>
        <begin position="757"/>
        <end position="1011"/>
    </location>
</feature>
<keyword evidence="2" id="KW-0472">Membrane</keyword>
<dbReference type="Proteomes" id="UP000295794">
    <property type="component" value="Unassembled WGS sequence"/>
</dbReference>
<comment type="catalytic activity">
    <reaction evidence="1">
        <text>3',3'-c-di-GMP + H2O = 5'-phosphoguanylyl(3'-&gt;5')guanosine + H(+)</text>
        <dbReference type="Rhea" id="RHEA:24902"/>
        <dbReference type="ChEBI" id="CHEBI:15377"/>
        <dbReference type="ChEBI" id="CHEBI:15378"/>
        <dbReference type="ChEBI" id="CHEBI:58754"/>
        <dbReference type="ChEBI" id="CHEBI:58805"/>
        <dbReference type="EC" id="3.1.4.52"/>
    </reaction>
    <physiologicalReaction direction="left-to-right" evidence="1">
        <dbReference type="Rhea" id="RHEA:24903"/>
    </physiologicalReaction>
</comment>
<gene>
    <name evidence="7" type="primary">gmr_9</name>
    <name evidence="8" type="ORF">EV682_112113</name>
    <name evidence="7" type="ORF">NCTC11159_04485</name>
</gene>
<dbReference type="SMART" id="SM00091">
    <property type="entry name" value="PAS"/>
    <property type="match status" value="2"/>
</dbReference>
<dbReference type="SMART" id="SM00086">
    <property type="entry name" value="PAC"/>
    <property type="match status" value="2"/>
</dbReference>
<dbReference type="Gene3D" id="3.30.450.20">
    <property type="entry name" value="PAS domain"/>
    <property type="match status" value="4"/>
</dbReference>
<evidence type="ECO:0000256" key="1">
    <source>
        <dbReference type="ARBA" id="ARBA00051114"/>
    </source>
</evidence>
<feature type="transmembrane region" description="Helical" evidence="2">
    <location>
        <begin position="22"/>
        <end position="43"/>
    </location>
</feature>
<dbReference type="InterPro" id="IPR000160">
    <property type="entry name" value="GGDEF_dom"/>
</dbReference>
<keyword evidence="2" id="KW-0812">Transmembrane</keyword>
<dbReference type="AlphaFoldDB" id="A0A377SY18"/>
<dbReference type="Pfam" id="PF13426">
    <property type="entry name" value="PAS_9"/>
    <property type="match status" value="1"/>
</dbReference>
<dbReference type="GO" id="GO:0071111">
    <property type="term" value="F:cyclic-guanylate-specific phosphodiesterase activity"/>
    <property type="evidence" value="ECO:0007669"/>
    <property type="project" value="UniProtKB-EC"/>
</dbReference>
<dbReference type="NCBIfam" id="TIGR00229">
    <property type="entry name" value="sensory_box"/>
    <property type="match status" value="2"/>
</dbReference>
<dbReference type="InterPro" id="IPR001610">
    <property type="entry name" value="PAC"/>
</dbReference>
<dbReference type="CDD" id="cd12915">
    <property type="entry name" value="PDC2_DGC_like"/>
    <property type="match status" value="1"/>
</dbReference>
<name>A0A377SY18_9NEIS</name>
<dbReference type="InterPro" id="IPR035919">
    <property type="entry name" value="EAL_sf"/>
</dbReference>
<accession>A0A377SY18</accession>
<dbReference type="RefSeq" id="WP_115230132.1">
    <property type="nucleotide sequence ID" value="NZ_CAWOLO010000012.1"/>
</dbReference>
<keyword evidence="10" id="KW-1185">Reference proteome</keyword>